<evidence type="ECO:0000256" key="2">
    <source>
        <dbReference type="HAMAP-Rule" id="MF_00758"/>
    </source>
</evidence>
<sequence>MDTDTTDLTGKLLVAMPGMGDPRFEKSVILLCAHGEDGAMGLIINKPAPDLALGDLLEQLSIPAGEDMSGPIHFGGPVENARGFVLHSRDYSLDEMTLEVGETFGMTATLDILRHIASGEGPVHSLIALGYAGWGPGQLEEEIVENGWLVTDAISDLVFDADDTGKWIAAIASLGFDPILLSGTAGSA</sequence>
<keyword evidence="4" id="KW-1185">Reference proteome</keyword>
<comment type="caution">
    <text evidence="3">The sequence shown here is derived from an EMBL/GenBank/DDBJ whole genome shotgun (WGS) entry which is preliminary data.</text>
</comment>
<dbReference type="AlphaFoldDB" id="A0A2W7NGN5"/>
<dbReference type="InterPro" id="IPR003774">
    <property type="entry name" value="AlgH-like"/>
</dbReference>
<proteinExistence type="inferred from homology"/>
<dbReference type="PANTHER" id="PTHR30327:SF1">
    <property type="entry name" value="UPF0301 PROTEIN YQGE"/>
    <property type="match status" value="1"/>
</dbReference>
<dbReference type="SUPFAM" id="SSF143456">
    <property type="entry name" value="VC0467-like"/>
    <property type="match status" value="1"/>
</dbReference>
<dbReference type="Proteomes" id="UP000248916">
    <property type="component" value="Unassembled WGS sequence"/>
</dbReference>
<dbReference type="Gene3D" id="3.40.1740.10">
    <property type="entry name" value="VC0467-like"/>
    <property type="match status" value="1"/>
</dbReference>
<dbReference type="Pfam" id="PF02622">
    <property type="entry name" value="DUF179"/>
    <property type="match status" value="1"/>
</dbReference>
<organism evidence="3 4">
    <name type="scientific">Palleronia aestuarii</name>
    <dbReference type="NCBI Taxonomy" id="568105"/>
    <lineage>
        <taxon>Bacteria</taxon>
        <taxon>Pseudomonadati</taxon>
        <taxon>Pseudomonadota</taxon>
        <taxon>Alphaproteobacteria</taxon>
        <taxon>Rhodobacterales</taxon>
        <taxon>Roseobacteraceae</taxon>
        <taxon>Palleronia</taxon>
    </lineage>
</organism>
<accession>A0A2W7NGN5</accession>
<dbReference type="NCBIfam" id="NF001268">
    <property type="entry name" value="PRK00228.1-4"/>
    <property type="match status" value="1"/>
</dbReference>
<dbReference type="RefSeq" id="WP_111535257.1">
    <property type="nucleotide sequence ID" value="NZ_QKZL01000001.1"/>
</dbReference>
<gene>
    <name evidence="3" type="ORF">LX81_00021</name>
</gene>
<protein>
    <recommendedName>
        <fullName evidence="2">UPF0301 protein LX81_00021</fullName>
    </recommendedName>
</protein>
<dbReference type="GO" id="GO:0005829">
    <property type="term" value="C:cytosol"/>
    <property type="evidence" value="ECO:0007669"/>
    <property type="project" value="TreeGrafter"/>
</dbReference>
<comment type="similarity">
    <text evidence="1 2">Belongs to the UPF0301 (AlgH) family.</text>
</comment>
<name>A0A2W7NGN5_9RHOB</name>
<dbReference type="OrthoDB" id="9807486at2"/>
<dbReference type="PANTHER" id="PTHR30327">
    <property type="entry name" value="UNCHARACTERIZED PROTEIN YQGE"/>
    <property type="match status" value="1"/>
</dbReference>
<dbReference type="EMBL" id="QKZL01000001">
    <property type="protein sequence ID" value="PZX19565.1"/>
    <property type="molecule type" value="Genomic_DNA"/>
</dbReference>
<reference evidence="3 4" key="1">
    <citation type="submission" date="2018-06" db="EMBL/GenBank/DDBJ databases">
        <title>Genomic Encyclopedia of Archaeal and Bacterial Type Strains, Phase II (KMG-II): from individual species to whole genera.</title>
        <authorList>
            <person name="Goeker M."/>
        </authorList>
    </citation>
    <scope>NUCLEOTIDE SEQUENCE [LARGE SCALE GENOMIC DNA]</scope>
    <source>
        <strain evidence="3 4">DSM 22009</strain>
    </source>
</reference>
<evidence type="ECO:0000256" key="1">
    <source>
        <dbReference type="ARBA" id="ARBA00009600"/>
    </source>
</evidence>
<dbReference type="HAMAP" id="MF_00758">
    <property type="entry name" value="UPF0301"/>
    <property type="match status" value="1"/>
</dbReference>
<evidence type="ECO:0000313" key="3">
    <source>
        <dbReference type="EMBL" id="PZX19565.1"/>
    </source>
</evidence>
<evidence type="ECO:0000313" key="4">
    <source>
        <dbReference type="Proteomes" id="UP000248916"/>
    </source>
</evidence>